<dbReference type="InterPro" id="IPR015797">
    <property type="entry name" value="NUDIX_hydrolase-like_dom_sf"/>
</dbReference>
<evidence type="ECO:0000259" key="1">
    <source>
        <dbReference type="PROSITE" id="PS51462"/>
    </source>
</evidence>
<name>A0A9W9G4H3_9EURO</name>
<proteinExistence type="predicted"/>
<dbReference type="EMBL" id="JAPMSZ010000002">
    <property type="protein sequence ID" value="KAJ5111874.1"/>
    <property type="molecule type" value="Genomic_DNA"/>
</dbReference>
<keyword evidence="3" id="KW-1185">Reference proteome</keyword>
<dbReference type="InterPro" id="IPR000086">
    <property type="entry name" value="NUDIX_hydrolase_dom"/>
</dbReference>
<gene>
    <name evidence="2" type="ORF">NUU61_001504</name>
</gene>
<evidence type="ECO:0000313" key="2">
    <source>
        <dbReference type="EMBL" id="KAJ5111874.1"/>
    </source>
</evidence>
<reference evidence="2" key="1">
    <citation type="submission" date="2022-11" db="EMBL/GenBank/DDBJ databases">
        <authorList>
            <person name="Petersen C."/>
        </authorList>
    </citation>
    <scope>NUCLEOTIDE SEQUENCE</scope>
    <source>
        <strain evidence="2">IBT 34128</strain>
    </source>
</reference>
<dbReference type="AlphaFoldDB" id="A0A9W9G4H3"/>
<dbReference type="PROSITE" id="PS51462">
    <property type="entry name" value="NUDIX"/>
    <property type="match status" value="1"/>
</dbReference>
<dbReference type="GeneID" id="81391254"/>
<dbReference type="SUPFAM" id="SSF55811">
    <property type="entry name" value="Nudix"/>
    <property type="match status" value="1"/>
</dbReference>
<reference evidence="2" key="2">
    <citation type="journal article" date="2023" name="IMA Fungus">
        <title>Comparative genomic study of the Penicillium genus elucidates a diverse pangenome and 15 lateral gene transfer events.</title>
        <authorList>
            <person name="Petersen C."/>
            <person name="Sorensen T."/>
            <person name="Nielsen M.R."/>
            <person name="Sondergaard T.E."/>
            <person name="Sorensen J.L."/>
            <person name="Fitzpatrick D.A."/>
            <person name="Frisvad J.C."/>
            <person name="Nielsen K.L."/>
        </authorList>
    </citation>
    <scope>NUCLEOTIDE SEQUENCE</scope>
    <source>
        <strain evidence="2">IBT 34128</strain>
    </source>
</reference>
<dbReference type="Pfam" id="PF00293">
    <property type="entry name" value="NUDIX"/>
    <property type="match status" value="1"/>
</dbReference>
<organism evidence="2 3">
    <name type="scientific">Penicillium alfredii</name>
    <dbReference type="NCBI Taxonomy" id="1506179"/>
    <lineage>
        <taxon>Eukaryota</taxon>
        <taxon>Fungi</taxon>
        <taxon>Dikarya</taxon>
        <taxon>Ascomycota</taxon>
        <taxon>Pezizomycotina</taxon>
        <taxon>Eurotiomycetes</taxon>
        <taxon>Eurotiomycetidae</taxon>
        <taxon>Eurotiales</taxon>
        <taxon>Aspergillaceae</taxon>
        <taxon>Penicillium</taxon>
    </lineage>
</organism>
<dbReference type="RefSeq" id="XP_056515353.1">
    <property type="nucleotide sequence ID" value="XM_056652086.1"/>
</dbReference>
<dbReference type="Gene3D" id="3.90.79.10">
    <property type="entry name" value="Nucleoside Triphosphate Pyrophosphohydrolase"/>
    <property type="match status" value="1"/>
</dbReference>
<feature type="domain" description="Nudix hydrolase" evidence="1">
    <location>
        <begin position="22"/>
        <end position="159"/>
    </location>
</feature>
<evidence type="ECO:0000313" key="3">
    <source>
        <dbReference type="Proteomes" id="UP001141434"/>
    </source>
</evidence>
<comment type="caution">
    <text evidence="2">The sequence shown here is derived from an EMBL/GenBank/DDBJ whole genome shotgun (WGS) entry which is preliminary data.</text>
</comment>
<sequence>MGYAVEEVDIPFANLQAKNPDIKRFSASTIIFCRDPHNPTEPYAFLCQRAHWDHSLGKANSWAGSWETPGGSHDHGESILDTAIRETREEAIKLNPDEHMDFCWATEAQIRDSLPYDAEKPQQEGLVMLENKKKTILDAFKQLQDSQLDMIVRSGEPRE</sequence>
<accession>A0A9W9G4H3</accession>
<dbReference type="OrthoDB" id="276276at2759"/>
<dbReference type="Proteomes" id="UP001141434">
    <property type="component" value="Unassembled WGS sequence"/>
</dbReference>
<protein>
    <recommendedName>
        <fullName evidence="1">Nudix hydrolase domain-containing protein</fullName>
    </recommendedName>
</protein>